<sequence>MVIGLEHESVVEGDKKSETQIKNQIEMLFGELKLEPDSPETEKIRNGILDAEESYKTNNTLKLVKNYRTRTF</sequence>
<protein>
    <submittedName>
        <fullName evidence="1">Uncharacterized protein</fullName>
    </submittedName>
</protein>
<evidence type="ECO:0000313" key="1">
    <source>
        <dbReference type="EMBL" id="PIS07441.1"/>
    </source>
</evidence>
<organism evidence="1 2">
    <name type="scientific">Candidatus Berkelbacteria bacterium CG10_big_fil_rev_8_21_14_0_10_43_13</name>
    <dbReference type="NCBI Taxonomy" id="1974514"/>
    <lineage>
        <taxon>Bacteria</taxon>
        <taxon>Candidatus Berkelbacteria</taxon>
    </lineage>
</organism>
<comment type="caution">
    <text evidence="1">The sequence shown here is derived from an EMBL/GenBank/DDBJ whole genome shotgun (WGS) entry which is preliminary data.</text>
</comment>
<reference evidence="2" key="1">
    <citation type="submission" date="2017-09" db="EMBL/GenBank/DDBJ databases">
        <title>Depth-based differentiation of microbial function through sediment-hosted aquifers and enrichment of novel symbionts in the deep terrestrial subsurface.</title>
        <authorList>
            <person name="Probst A.J."/>
            <person name="Ladd B."/>
            <person name="Jarett J.K."/>
            <person name="Geller-Mcgrath D.E."/>
            <person name="Sieber C.M.K."/>
            <person name="Emerson J.B."/>
            <person name="Anantharaman K."/>
            <person name="Thomas B.C."/>
            <person name="Malmstrom R."/>
            <person name="Stieglmeier M."/>
            <person name="Klingl A."/>
            <person name="Woyke T."/>
            <person name="Ryan C.M."/>
            <person name="Banfield J.F."/>
        </authorList>
    </citation>
    <scope>NUCLEOTIDE SEQUENCE [LARGE SCALE GENOMIC DNA]</scope>
</reference>
<dbReference type="Proteomes" id="UP000231382">
    <property type="component" value="Unassembled WGS sequence"/>
</dbReference>
<proteinExistence type="predicted"/>
<gene>
    <name evidence="1" type="ORF">COT78_03470</name>
</gene>
<dbReference type="EMBL" id="PEZW01000023">
    <property type="protein sequence ID" value="PIS07441.1"/>
    <property type="molecule type" value="Genomic_DNA"/>
</dbReference>
<name>A0A2H0W5V4_9BACT</name>
<evidence type="ECO:0000313" key="2">
    <source>
        <dbReference type="Proteomes" id="UP000231382"/>
    </source>
</evidence>
<accession>A0A2H0W5V4</accession>
<dbReference type="AlphaFoldDB" id="A0A2H0W5V4"/>